<dbReference type="Gene3D" id="3.60.10.10">
    <property type="entry name" value="Endonuclease/exonuclease/phosphatase"/>
    <property type="match status" value="1"/>
</dbReference>
<name>A0AAV4RJJ0_9ARAC</name>
<dbReference type="InterPro" id="IPR036691">
    <property type="entry name" value="Endo/exonu/phosph_ase_sf"/>
</dbReference>
<accession>A0AAV4RJJ0</accession>
<comment type="caution">
    <text evidence="2">The sequence shown here is derived from an EMBL/GenBank/DDBJ whole genome shotgun (WGS) entry which is preliminary data.</text>
</comment>
<dbReference type="EMBL" id="BPLQ01006451">
    <property type="protein sequence ID" value="GIY22493.1"/>
    <property type="molecule type" value="Genomic_DNA"/>
</dbReference>
<keyword evidence="3" id="KW-1185">Reference proteome</keyword>
<dbReference type="InterPro" id="IPR005135">
    <property type="entry name" value="Endo/exonuclease/phosphatase"/>
</dbReference>
<protein>
    <submittedName>
        <fullName evidence="2">RNA-directed DNA polymerase from transposon BS</fullName>
    </submittedName>
</protein>
<sequence>MCGDFNAPYQVWKCFTNRPRGNQLLKFANQTDLDIIAPTTPTIFGYNSTSTIDLALNKNFVFPFYISSLSELSSNHNPIEISS</sequence>
<keyword evidence="2" id="KW-0548">Nucleotidyltransferase</keyword>
<evidence type="ECO:0000313" key="2">
    <source>
        <dbReference type="EMBL" id="GIY22493.1"/>
    </source>
</evidence>
<keyword evidence="2" id="KW-0695">RNA-directed DNA polymerase</keyword>
<dbReference type="SUPFAM" id="SSF56219">
    <property type="entry name" value="DNase I-like"/>
    <property type="match status" value="1"/>
</dbReference>
<feature type="domain" description="Endonuclease/exonuclease/phosphatase" evidence="1">
    <location>
        <begin position="2"/>
        <end position="79"/>
    </location>
</feature>
<dbReference type="GO" id="GO:0003964">
    <property type="term" value="F:RNA-directed DNA polymerase activity"/>
    <property type="evidence" value="ECO:0007669"/>
    <property type="project" value="UniProtKB-KW"/>
</dbReference>
<reference evidence="2 3" key="1">
    <citation type="submission" date="2021-06" db="EMBL/GenBank/DDBJ databases">
        <title>Caerostris darwini draft genome.</title>
        <authorList>
            <person name="Kono N."/>
            <person name="Arakawa K."/>
        </authorList>
    </citation>
    <scope>NUCLEOTIDE SEQUENCE [LARGE SCALE GENOMIC DNA]</scope>
</reference>
<proteinExistence type="predicted"/>
<gene>
    <name evidence="2" type="primary">RTase_513</name>
    <name evidence="2" type="ORF">CDAR_200061</name>
</gene>
<dbReference type="Proteomes" id="UP001054837">
    <property type="component" value="Unassembled WGS sequence"/>
</dbReference>
<keyword evidence="2" id="KW-0808">Transferase</keyword>
<dbReference type="Pfam" id="PF14529">
    <property type="entry name" value="Exo_endo_phos_2"/>
    <property type="match status" value="1"/>
</dbReference>
<organism evidence="2 3">
    <name type="scientific">Caerostris darwini</name>
    <dbReference type="NCBI Taxonomy" id="1538125"/>
    <lineage>
        <taxon>Eukaryota</taxon>
        <taxon>Metazoa</taxon>
        <taxon>Ecdysozoa</taxon>
        <taxon>Arthropoda</taxon>
        <taxon>Chelicerata</taxon>
        <taxon>Arachnida</taxon>
        <taxon>Araneae</taxon>
        <taxon>Araneomorphae</taxon>
        <taxon>Entelegynae</taxon>
        <taxon>Araneoidea</taxon>
        <taxon>Araneidae</taxon>
        <taxon>Caerostris</taxon>
    </lineage>
</organism>
<evidence type="ECO:0000313" key="3">
    <source>
        <dbReference type="Proteomes" id="UP001054837"/>
    </source>
</evidence>
<dbReference type="AlphaFoldDB" id="A0AAV4RJJ0"/>
<evidence type="ECO:0000259" key="1">
    <source>
        <dbReference type="Pfam" id="PF14529"/>
    </source>
</evidence>